<dbReference type="EC" id="2.5.1.6" evidence="2"/>
<evidence type="ECO:0000256" key="1">
    <source>
        <dbReference type="ARBA" id="ARBA00006892"/>
    </source>
</evidence>
<dbReference type="PANTHER" id="PTHR36697:SF1">
    <property type="entry name" value="S-ADENOSYLMETHIONINE SYNTHASE"/>
    <property type="match status" value="1"/>
</dbReference>
<dbReference type="Gene3D" id="3.30.300.280">
    <property type="entry name" value="S-adenosylmethionine synthetase, C-terminal domain"/>
    <property type="match status" value="1"/>
</dbReference>
<dbReference type="Proteomes" id="UP000741360">
    <property type="component" value="Unassembled WGS sequence"/>
</dbReference>
<dbReference type="InterPro" id="IPR027790">
    <property type="entry name" value="AdoMet_synthase_2_family"/>
</dbReference>
<protein>
    <submittedName>
        <fullName evidence="2">Methionine adenosyltransferase</fullName>
        <ecNumber evidence="2">2.5.1.6</ecNumber>
    </submittedName>
</protein>
<gene>
    <name evidence="2" type="ORF">HYY65_11325</name>
</gene>
<dbReference type="EMBL" id="JACPSX010000217">
    <property type="protein sequence ID" value="MBI3015620.1"/>
    <property type="molecule type" value="Genomic_DNA"/>
</dbReference>
<dbReference type="Pfam" id="PF01941">
    <property type="entry name" value="AdoMet_Synthase"/>
    <property type="match status" value="1"/>
</dbReference>
<evidence type="ECO:0000313" key="3">
    <source>
        <dbReference type="Proteomes" id="UP000741360"/>
    </source>
</evidence>
<dbReference type="PANTHER" id="PTHR36697">
    <property type="entry name" value="S-ADENOSYLMETHIONINE SYNTHASE"/>
    <property type="match status" value="1"/>
</dbReference>
<dbReference type="AlphaFoldDB" id="A0A932GRF3"/>
<dbReference type="Gene3D" id="3.30.300.10">
    <property type="match status" value="1"/>
</dbReference>
<reference evidence="2" key="1">
    <citation type="submission" date="2020-07" db="EMBL/GenBank/DDBJ databases">
        <title>Huge and variable diversity of episymbiotic CPR bacteria and DPANN archaea in groundwater ecosystems.</title>
        <authorList>
            <person name="He C.Y."/>
            <person name="Keren R."/>
            <person name="Whittaker M."/>
            <person name="Farag I.F."/>
            <person name="Doudna J."/>
            <person name="Cate J.H.D."/>
            <person name="Banfield J.F."/>
        </authorList>
    </citation>
    <scope>NUCLEOTIDE SEQUENCE</scope>
    <source>
        <strain evidence="2">NC_groundwater_717_Ag_S-0.2um_59_8</strain>
    </source>
</reference>
<dbReference type="InterPro" id="IPR042544">
    <property type="entry name" value="AdoMet_synthase_3"/>
</dbReference>
<keyword evidence="2" id="KW-0808">Transferase</keyword>
<evidence type="ECO:0000313" key="2">
    <source>
        <dbReference type="EMBL" id="MBI3015620.1"/>
    </source>
</evidence>
<accession>A0A932GRF3</accession>
<sequence length="376" mass="41306">MNEVLVEELRQLPVSRHQIEIVERKGIGHPDSICDGIMEAISQALSRQYLERFGSILHHNIDKALLVAGQVERTFGGGRVIRPMELIIGDRATFSAGGVQIPVQEICLETAKTWFRQHLRYVDPESHVNYRVVLAPGSEELRAIFDRREGTLPGSNDTSAAVGYAPLSPTETAVLEMEKHLNSPTFKSMFPETGEDVKVMGFRRQGTLHLTIAMPLLAPLVDSESAYFRKKEEILAELHGLKIADSFEAMTCSLNTLDRQGHGLEGVYLSLLGTSAEDADSGQVGRGNRVNGLIPLSRPASGEAAAGKNPVSHVGKIYNVFSHYLAAKIHDRIDGLQEVYVWLLGEIGRPVNEPQVAVQLVLDEGRDFQGLTADVI</sequence>
<comment type="caution">
    <text evidence="2">The sequence shown here is derived from an EMBL/GenBank/DDBJ whole genome shotgun (WGS) entry which is preliminary data.</text>
</comment>
<organism evidence="2 3">
    <name type="scientific">Tectimicrobiota bacterium</name>
    <dbReference type="NCBI Taxonomy" id="2528274"/>
    <lineage>
        <taxon>Bacteria</taxon>
        <taxon>Pseudomonadati</taxon>
        <taxon>Nitrospinota/Tectimicrobiota group</taxon>
        <taxon>Candidatus Tectimicrobiota</taxon>
    </lineage>
</organism>
<dbReference type="NCBIfam" id="NF003363">
    <property type="entry name" value="PRK04439.1-2"/>
    <property type="match status" value="1"/>
</dbReference>
<dbReference type="GO" id="GO:0004478">
    <property type="term" value="F:methionine adenosyltransferase activity"/>
    <property type="evidence" value="ECO:0007669"/>
    <property type="project" value="UniProtKB-EC"/>
</dbReference>
<proteinExistence type="inferred from homology"/>
<dbReference type="InterPro" id="IPR042543">
    <property type="entry name" value="AdoMet_synthase_2"/>
</dbReference>
<name>A0A932GRF3_UNCTE</name>
<dbReference type="Gene3D" id="3.30.300.340">
    <property type="entry name" value="S-adenosylmethionine synthetase, N-terminal domain"/>
    <property type="match status" value="1"/>
</dbReference>
<comment type="similarity">
    <text evidence="1">Belongs to the AdoMet synthetase 2 family.</text>
</comment>